<organism evidence="1 2">
    <name type="scientific">Ophiobolus disseminans</name>
    <dbReference type="NCBI Taxonomy" id="1469910"/>
    <lineage>
        <taxon>Eukaryota</taxon>
        <taxon>Fungi</taxon>
        <taxon>Dikarya</taxon>
        <taxon>Ascomycota</taxon>
        <taxon>Pezizomycotina</taxon>
        <taxon>Dothideomycetes</taxon>
        <taxon>Pleosporomycetidae</taxon>
        <taxon>Pleosporales</taxon>
        <taxon>Pleosporineae</taxon>
        <taxon>Phaeosphaeriaceae</taxon>
        <taxon>Ophiobolus</taxon>
    </lineage>
</organism>
<accession>A0A6A6ZDV2</accession>
<reference evidence="1" key="1">
    <citation type="journal article" date="2020" name="Stud. Mycol.">
        <title>101 Dothideomycetes genomes: a test case for predicting lifestyles and emergence of pathogens.</title>
        <authorList>
            <person name="Haridas S."/>
            <person name="Albert R."/>
            <person name="Binder M."/>
            <person name="Bloem J."/>
            <person name="Labutti K."/>
            <person name="Salamov A."/>
            <person name="Andreopoulos B."/>
            <person name="Baker S."/>
            <person name="Barry K."/>
            <person name="Bills G."/>
            <person name="Bluhm B."/>
            <person name="Cannon C."/>
            <person name="Castanera R."/>
            <person name="Culley D."/>
            <person name="Daum C."/>
            <person name="Ezra D."/>
            <person name="Gonzalez J."/>
            <person name="Henrissat B."/>
            <person name="Kuo A."/>
            <person name="Liang C."/>
            <person name="Lipzen A."/>
            <person name="Lutzoni F."/>
            <person name="Magnuson J."/>
            <person name="Mondo S."/>
            <person name="Nolan M."/>
            <person name="Ohm R."/>
            <person name="Pangilinan J."/>
            <person name="Park H.-J."/>
            <person name="Ramirez L."/>
            <person name="Alfaro M."/>
            <person name="Sun H."/>
            <person name="Tritt A."/>
            <person name="Yoshinaga Y."/>
            <person name="Zwiers L.-H."/>
            <person name="Turgeon B."/>
            <person name="Goodwin S."/>
            <person name="Spatafora J."/>
            <person name="Crous P."/>
            <person name="Grigoriev I."/>
        </authorList>
    </citation>
    <scope>NUCLEOTIDE SEQUENCE</scope>
    <source>
        <strain evidence="1">CBS 113818</strain>
    </source>
</reference>
<evidence type="ECO:0000313" key="2">
    <source>
        <dbReference type="Proteomes" id="UP000799424"/>
    </source>
</evidence>
<dbReference type="EMBL" id="MU006251">
    <property type="protein sequence ID" value="KAF2818484.1"/>
    <property type="molecule type" value="Genomic_DNA"/>
</dbReference>
<proteinExistence type="predicted"/>
<name>A0A6A6ZDV2_9PLEO</name>
<dbReference type="Proteomes" id="UP000799424">
    <property type="component" value="Unassembled WGS sequence"/>
</dbReference>
<sequence length="716" mass="79996">MRGTFQHMEPEPGRCQILSQHGLVTTTLTENVNVFGDMPGSKLVGATLCALAHVMAPRGAIRAFQDFFLDRLFQRSFTEYPGSREALCTFLTDNYRSILNEGTAHQFNERFDEAISKLNLTRRAGGFRPDLNEQGQGSVSRSEALLIKGLFRWLFQRDDLNPYYTRSATVRRLAPWLKYVGYQIAEVRVWDGSGKQTILSRGLILVTGGSFVTDRMLEEESLVWALDFVNNYRWETVGAMLWKSAAQEVNESHHETFQQDFEDAYRITKGSLLCVRWDLVQVQAEEIQAFVVWKDAALTTSSRIALRLASTLFPESADRIAPFYEKIATERYLSVPKFYAQRKGNKYDTIPNRSKELQWFQALTASICISILSQAAGNGFETMKHSTTLDLTQWKHLTRLCTQVDALIQGGCLMSEVVAAIATIHCAADIRQTFKEGNDPYDSRVGAEASSDSTVIGWRNGRYAIMPALLYSMERPLERALLGLRCADAFIANIPTQQDGAIRYPNGLSGMIMFYTDSTIEALKLCLNSDPEKAETMMEADSGVFLGQPSSTAADKPLYVSLERPSHAFGEPFTSLCGRIEGDSLGHVSIQDILKALAQSWSDAQGNDYKFCAIGAPHEDRNDDEMELVPAHRDFNMAPSRYCQNLELVSGDGADSSPKHNVHVQVKNNTPWAIFLAGQSPLHNRLAFDCIQCAVHTGDDSSAQMREGFTTLIGYK</sequence>
<protein>
    <submittedName>
        <fullName evidence="1">Uncharacterized protein</fullName>
    </submittedName>
</protein>
<keyword evidence="2" id="KW-1185">Reference proteome</keyword>
<dbReference type="AlphaFoldDB" id="A0A6A6ZDV2"/>
<gene>
    <name evidence="1" type="ORF">CC86DRAFT_156236</name>
</gene>
<evidence type="ECO:0000313" key="1">
    <source>
        <dbReference type="EMBL" id="KAF2818484.1"/>
    </source>
</evidence>
<dbReference type="OrthoDB" id="3432393at2759"/>